<evidence type="ECO:0000313" key="2">
    <source>
        <dbReference type="EMBL" id="KAJ8389894.1"/>
    </source>
</evidence>
<feature type="compositionally biased region" description="Gly residues" evidence="1">
    <location>
        <begin position="1"/>
        <end position="18"/>
    </location>
</feature>
<comment type="caution">
    <text evidence="2">The sequence shown here is derived from an EMBL/GenBank/DDBJ whole genome shotgun (WGS) entry which is preliminary data.</text>
</comment>
<dbReference type="Proteomes" id="UP001221898">
    <property type="component" value="Unassembled WGS sequence"/>
</dbReference>
<name>A0AAD7WBJ2_9TELE</name>
<protein>
    <submittedName>
        <fullName evidence="2">Uncharacterized protein</fullName>
    </submittedName>
</protein>
<feature type="compositionally biased region" description="Pro residues" evidence="1">
    <location>
        <begin position="29"/>
        <end position="40"/>
    </location>
</feature>
<evidence type="ECO:0000313" key="3">
    <source>
        <dbReference type="Proteomes" id="UP001221898"/>
    </source>
</evidence>
<keyword evidence="3" id="KW-1185">Reference proteome</keyword>
<accession>A0AAD7WBJ2</accession>
<gene>
    <name evidence="2" type="ORF">AAFF_G00113630</name>
</gene>
<reference evidence="2" key="1">
    <citation type="journal article" date="2023" name="Science">
        <title>Genome structures resolve the early diversification of teleost fishes.</title>
        <authorList>
            <person name="Parey E."/>
            <person name="Louis A."/>
            <person name="Montfort J."/>
            <person name="Bouchez O."/>
            <person name="Roques C."/>
            <person name="Iampietro C."/>
            <person name="Lluch J."/>
            <person name="Castinel A."/>
            <person name="Donnadieu C."/>
            <person name="Desvignes T."/>
            <person name="Floi Bucao C."/>
            <person name="Jouanno E."/>
            <person name="Wen M."/>
            <person name="Mejri S."/>
            <person name="Dirks R."/>
            <person name="Jansen H."/>
            <person name="Henkel C."/>
            <person name="Chen W.J."/>
            <person name="Zahm M."/>
            <person name="Cabau C."/>
            <person name="Klopp C."/>
            <person name="Thompson A.W."/>
            <person name="Robinson-Rechavi M."/>
            <person name="Braasch I."/>
            <person name="Lecointre G."/>
            <person name="Bobe J."/>
            <person name="Postlethwait J.H."/>
            <person name="Berthelot C."/>
            <person name="Roest Crollius H."/>
            <person name="Guiguen Y."/>
        </authorList>
    </citation>
    <scope>NUCLEOTIDE SEQUENCE</scope>
    <source>
        <strain evidence="2">NC1722</strain>
    </source>
</reference>
<feature type="compositionally biased region" description="Low complexity" evidence="1">
    <location>
        <begin position="19"/>
        <end position="28"/>
    </location>
</feature>
<dbReference type="EMBL" id="JAINUG010000177">
    <property type="protein sequence ID" value="KAJ8389894.1"/>
    <property type="molecule type" value="Genomic_DNA"/>
</dbReference>
<dbReference type="AlphaFoldDB" id="A0AAD7WBJ2"/>
<feature type="region of interest" description="Disordered" evidence="1">
    <location>
        <begin position="1"/>
        <end position="83"/>
    </location>
</feature>
<proteinExistence type="predicted"/>
<organism evidence="2 3">
    <name type="scientific">Aldrovandia affinis</name>
    <dbReference type="NCBI Taxonomy" id="143900"/>
    <lineage>
        <taxon>Eukaryota</taxon>
        <taxon>Metazoa</taxon>
        <taxon>Chordata</taxon>
        <taxon>Craniata</taxon>
        <taxon>Vertebrata</taxon>
        <taxon>Euteleostomi</taxon>
        <taxon>Actinopterygii</taxon>
        <taxon>Neopterygii</taxon>
        <taxon>Teleostei</taxon>
        <taxon>Notacanthiformes</taxon>
        <taxon>Halosauridae</taxon>
        <taxon>Aldrovandia</taxon>
    </lineage>
</organism>
<sequence>MGLGSGAGVGARGSGRDGGVPSPLLPSSRSPPNPEVPGPQPDGHLHPPWRSGGPVAPLTAESLPLPVEDEPPSSVPRRVRITE</sequence>
<evidence type="ECO:0000256" key="1">
    <source>
        <dbReference type="SAM" id="MobiDB-lite"/>
    </source>
</evidence>